<dbReference type="InterPro" id="IPR040256">
    <property type="entry name" value="At4g02000-like"/>
</dbReference>
<dbReference type="EMBL" id="JABEZY010000009">
    <property type="protein sequence ID" value="MBA0746606.1"/>
    <property type="molecule type" value="Genomic_DNA"/>
</dbReference>
<dbReference type="AlphaFoldDB" id="A0A7J9CDX2"/>
<proteinExistence type="predicted"/>
<evidence type="ECO:0000259" key="3">
    <source>
        <dbReference type="Pfam" id="PF14392"/>
    </source>
</evidence>
<dbReference type="InterPro" id="IPR025836">
    <property type="entry name" value="Zn_knuckle_CX2CX4HX4C"/>
</dbReference>
<feature type="region of interest" description="Disordered" evidence="1">
    <location>
        <begin position="261"/>
        <end position="283"/>
    </location>
</feature>
<protein>
    <recommendedName>
        <fullName evidence="6">DUF4283 domain-containing protein</fullName>
    </recommendedName>
</protein>
<evidence type="ECO:0000313" key="5">
    <source>
        <dbReference type="Proteomes" id="UP000593579"/>
    </source>
</evidence>
<feature type="domain" description="DUF4283" evidence="2">
    <location>
        <begin position="28"/>
        <end position="112"/>
    </location>
</feature>
<accession>A0A7J9CDX2</accession>
<comment type="caution">
    <text evidence="4">The sequence shown here is derived from an EMBL/GenBank/DDBJ whole genome shotgun (WGS) entry which is preliminary data.</text>
</comment>
<dbReference type="Pfam" id="PF14392">
    <property type="entry name" value="zf-CCHC_4"/>
    <property type="match status" value="1"/>
</dbReference>
<feature type="domain" description="Zinc knuckle CX2CX4HX4C" evidence="3">
    <location>
        <begin position="170"/>
        <end position="217"/>
    </location>
</feature>
<dbReference type="Proteomes" id="UP000593579">
    <property type="component" value="Unassembled WGS sequence"/>
</dbReference>
<organism evidence="4 5">
    <name type="scientific">Gossypium gossypioides</name>
    <name type="common">Mexican cotton</name>
    <name type="synonym">Selera gossypioides</name>
    <dbReference type="NCBI Taxonomy" id="34282"/>
    <lineage>
        <taxon>Eukaryota</taxon>
        <taxon>Viridiplantae</taxon>
        <taxon>Streptophyta</taxon>
        <taxon>Embryophyta</taxon>
        <taxon>Tracheophyta</taxon>
        <taxon>Spermatophyta</taxon>
        <taxon>Magnoliopsida</taxon>
        <taxon>eudicotyledons</taxon>
        <taxon>Gunneridae</taxon>
        <taxon>Pentapetalae</taxon>
        <taxon>rosids</taxon>
        <taxon>malvids</taxon>
        <taxon>Malvales</taxon>
        <taxon>Malvaceae</taxon>
        <taxon>Malvoideae</taxon>
        <taxon>Gossypium</taxon>
    </lineage>
</organism>
<gene>
    <name evidence="4" type="ORF">Gogos_009109</name>
</gene>
<evidence type="ECO:0008006" key="6">
    <source>
        <dbReference type="Google" id="ProtNLM"/>
    </source>
</evidence>
<dbReference type="PANTHER" id="PTHR31286">
    <property type="entry name" value="GLYCINE-RICH CELL WALL STRUCTURAL PROTEIN 1.8-LIKE"/>
    <property type="match status" value="1"/>
</dbReference>
<reference evidence="4 5" key="1">
    <citation type="journal article" date="2019" name="Genome Biol. Evol.">
        <title>Insights into the evolution of the New World diploid cottons (Gossypium, subgenus Houzingenia) based on genome sequencing.</title>
        <authorList>
            <person name="Grover C.E."/>
            <person name="Arick M.A. 2nd"/>
            <person name="Thrash A."/>
            <person name="Conover J.L."/>
            <person name="Sanders W.S."/>
            <person name="Peterson D.G."/>
            <person name="Frelichowski J.E."/>
            <person name="Scheffler J.A."/>
            <person name="Scheffler B.E."/>
            <person name="Wendel J.F."/>
        </authorList>
    </citation>
    <scope>NUCLEOTIDE SEQUENCE [LARGE SCALE GENOMIC DNA]</scope>
    <source>
        <strain evidence="4">5</strain>
        <tissue evidence="4">Leaf</tissue>
    </source>
</reference>
<dbReference type="PANTHER" id="PTHR31286:SF153">
    <property type="entry name" value="DUF4283 DOMAIN PROTEIN"/>
    <property type="match status" value="1"/>
</dbReference>
<dbReference type="Pfam" id="PF14111">
    <property type="entry name" value="DUF4283"/>
    <property type="match status" value="1"/>
</dbReference>
<dbReference type="InterPro" id="IPR025558">
    <property type="entry name" value="DUF4283"/>
</dbReference>
<dbReference type="OrthoDB" id="1001312at2759"/>
<name>A0A7J9CDX2_GOSGO</name>
<evidence type="ECO:0000313" key="4">
    <source>
        <dbReference type="EMBL" id="MBA0746606.1"/>
    </source>
</evidence>
<evidence type="ECO:0000256" key="1">
    <source>
        <dbReference type="SAM" id="MobiDB-lite"/>
    </source>
</evidence>
<evidence type="ECO:0000259" key="2">
    <source>
        <dbReference type="Pfam" id="PF14111"/>
    </source>
</evidence>
<keyword evidence="5" id="KW-1185">Reference proteome</keyword>
<sequence>MERGMANLRIEDSEEEAWSVHGDGELLNQRYEFCLVGCFLTASVINSQAMQNTIANLWHSLGGVLILYLGEKCFIFKFYHELDIGRVENGAPWTFTNHLIVFHRLKDNEEPMQVPLISSYFWLQIHDLHSGLFSENMARQFGSFVGKFVEYDAKQIGWGIRNYMRVRVLIDVFSPLKRRKKIILASGAQVYAKFQYEKLSLFFLVCGRLGHGDSFCPTRLHNRGMEMKLGRDLTLRAPVRRANIATNVWLREDDSGDVYGKKIGGRNRGSDWRNENQDKMFSD</sequence>
<feature type="compositionally biased region" description="Basic and acidic residues" evidence="1">
    <location>
        <begin position="268"/>
        <end position="283"/>
    </location>
</feature>